<dbReference type="Proteomes" id="UP000434850">
    <property type="component" value="Unassembled WGS sequence"/>
</dbReference>
<feature type="domain" description="Outer membrane protein beta-barrel" evidence="2">
    <location>
        <begin position="116"/>
        <end position="272"/>
    </location>
</feature>
<evidence type="ECO:0000259" key="2">
    <source>
        <dbReference type="Pfam" id="PF13568"/>
    </source>
</evidence>
<proteinExistence type="predicted"/>
<sequence length="294" mass="33283">MKRSIIIAIITACATGAFAQSTTTTTTTKTVVTTNDKGDTVQVRTDTVKTKKKGFRFSFGKGEDAASVSVNRRDTIRTEDKPSKAPGFSWGLTLSRLDLGLATLVDNGSFNLSPQNNFLRYRSWKSSNVGFDFIQVGYRFNSAFRIYVSGGLDWTHFRLREDITIQKEQPGDLGLVYTTDNIDYSKNRFTSSYFRIPLTFDWRSHVNSEGKRFHIAGGPMLGVLYNGRVKQISDENGKQKANDNYHFTKWRYGMTARLGYGAWGVYGKYYFNDMFDTPVQNGLRNFSFGIMLGF</sequence>
<evidence type="ECO:0000256" key="1">
    <source>
        <dbReference type="SAM" id="SignalP"/>
    </source>
</evidence>
<keyword evidence="1" id="KW-0732">Signal</keyword>
<comment type="caution">
    <text evidence="3">The sequence shown here is derived from an EMBL/GenBank/DDBJ whole genome shotgun (WGS) entry which is preliminary data.</text>
</comment>
<dbReference type="EMBL" id="WQLA01000001">
    <property type="protein sequence ID" value="MVN90160.1"/>
    <property type="molecule type" value="Genomic_DNA"/>
</dbReference>
<evidence type="ECO:0000313" key="3">
    <source>
        <dbReference type="EMBL" id="MVN90160.1"/>
    </source>
</evidence>
<dbReference type="RefSeq" id="WP_157539929.1">
    <property type="nucleotide sequence ID" value="NZ_WQLA01000001.1"/>
</dbReference>
<feature type="chain" id="PRO_5026112013" evidence="1">
    <location>
        <begin position="20"/>
        <end position="294"/>
    </location>
</feature>
<dbReference type="OrthoDB" id="666719at2"/>
<keyword evidence="4" id="KW-1185">Reference proteome</keyword>
<name>A0A6I4I502_9SPHI</name>
<accession>A0A6I4I502</accession>
<dbReference type="InterPro" id="IPR025665">
    <property type="entry name" value="Beta-barrel_OMP_2"/>
</dbReference>
<gene>
    <name evidence="3" type="ORF">GO816_03385</name>
</gene>
<feature type="signal peptide" evidence="1">
    <location>
        <begin position="1"/>
        <end position="19"/>
    </location>
</feature>
<evidence type="ECO:0000313" key="4">
    <source>
        <dbReference type="Proteomes" id="UP000434850"/>
    </source>
</evidence>
<organism evidence="3 4">
    <name type="scientific">Mucilaginibacter aquatilis</name>
    <dbReference type="NCBI Taxonomy" id="1517760"/>
    <lineage>
        <taxon>Bacteria</taxon>
        <taxon>Pseudomonadati</taxon>
        <taxon>Bacteroidota</taxon>
        <taxon>Sphingobacteriia</taxon>
        <taxon>Sphingobacteriales</taxon>
        <taxon>Sphingobacteriaceae</taxon>
        <taxon>Mucilaginibacter</taxon>
    </lineage>
</organism>
<dbReference type="Pfam" id="PF13568">
    <property type="entry name" value="OMP_b-brl_2"/>
    <property type="match status" value="1"/>
</dbReference>
<protein>
    <submittedName>
        <fullName evidence="3">Outer membrane beta-barrel protein</fullName>
    </submittedName>
</protein>
<dbReference type="AlphaFoldDB" id="A0A6I4I502"/>
<reference evidence="3 4" key="1">
    <citation type="submission" date="2019-12" db="EMBL/GenBank/DDBJ databases">
        <title>Mucilaginibacter sp. HME9299 genome sequencing and assembly.</title>
        <authorList>
            <person name="Kang H."/>
            <person name="Kim H."/>
            <person name="Joh K."/>
        </authorList>
    </citation>
    <scope>NUCLEOTIDE SEQUENCE [LARGE SCALE GENOMIC DNA]</scope>
    <source>
        <strain evidence="3 4">HME9299</strain>
    </source>
</reference>